<feature type="domain" description="HTTM-like" evidence="8">
    <location>
        <begin position="9"/>
        <end position="267"/>
    </location>
</feature>
<dbReference type="PANTHER" id="PTHR12639:SF7">
    <property type="entry name" value="HTTM DOMAIN-CONTAINING PROTEIN"/>
    <property type="match status" value="1"/>
</dbReference>
<dbReference type="Proteomes" id="UP001596161">
    <property type="component" value="Unassembled WGS sequence"/>
</dbReference>
<comment type="caution">
    <text evidence="9">The sequence shown here is derived from an EMBL/GenBank/DDBJ whole genome shotgun (WGS) entry which is preliminary data.</text>
</comment>
<evidence type="ECO:0000256" key="3">
    <source>
        <dbReference type="ARBA" id="ARBA00022989"/>
    </source>
</evidence>
<evidence type="ECO:0000256" key="6">
    <source>
        <dbReference type="ARBA" id="ARBA00023239"/>
    </source>
</evidence>
<dbReference type="EMBL" id="JBHSKT010000005">
    <property type="protein sequence ID" value="MFC5270855.1"/>
    <property type="molecule type" value="Genomic_DNA"/>
</dbReference>
<keyword evidence="3 7" id="KW-1133">Transmembrane helix</keyword>
<sequence>MQRLKQQLFKPIDIASLVFFRIVAGILLAGEQINQFLTGDYLNYIQPKFHFSYLFFPWLKPFPETGMYVLWAATILAGLLVAAGAFYRISATALFLGYSLLFLMEETEFVNHFYLYCLLCFWLIFVPAHRAFSVDVWRKPELKRSYTPAWTVYLFVFQISLVYFYAGLAKLHTDWLLAKPLKIWMSYKASKPVIGGILGNAFTPWIMSYAGLLFDLLFAPLLLYRRTRWLGFALAAMFHLSNVFIFGLATFPWFSLTLTSLYFNPGWPRKLPFFRRFIPAFVPEKAAAETVSNRHQKLVMYSVLTYAALQILIPFRHFLYPGNVNWTEEGHKFSWHMMLRAKDGMVNFQVKAPKTEGQEETRFSIHPEDYLTQNQINKMADQPDLILQFAHFLKAEYEKKGYKNPEVYVGSQCSLNGRAAQPLISPQTDLAAQERSLKHYDWILPLQEKW</sequence>
<keyword evidence="4 7" id="KW-0472">Membrane</keyword>
<feature type="transmembrane region" description="Helical" evidence="7">
    <location>
        <begin position="149"/>
        <end position="166"/>
    </location>
</feature>
<evidence type="ECO:0000256" key="4">
    <source>
        <dbReference type="ARBA" id="ARBA00023136"/>
    </source>
</evidence>
<evidence type="ECO:0000313" key="10">
    <source>
        <dbReference type="Proteomes" id="UP001596161"/>
    </source>
</evidence>
<reference evidence="10" key="1">
    <citation type="journal article" date="2019" name="Int. J. Syst. Evol. Microbiol.">
        <title>The Global Catalogue of Microorganisms (GCM) 10K type strain sequencing project: providing services to taxonomists for standard genome sequencing and annotation.</title>
        <authorList>
            <consortium name="The Broad Institute Genomics Platform"/>
            <consortium name="The Broad Institute Genome Sequencing Center for Infectious Disease"/>
            <person name="Wu L."/>
            <person name="Ma J."/>
        </authorList>
    </citation>
    <scope>NUCLEOTIDE SEQUENCE [LARGE SCALE GENOMIC DNA]</scope>
    <source>
        <strain evidence="10">KACC 12602</strain>
    </source>
</reference>
<evidence type="ECO:0000256" key="2">
    <source>
        <dbReference type="ARBA" id="ARBA00022692"/>
    </source>
</evidence>
<evidence type="ECO:0000256" key="1">
    <source>
        <dbReference type="ARBA" id="ARBA00004127"/>
    </source>
</evidence>
<evidence type="ECO:0000259" key="8">
    <source>
        <dbReference type="SMART" id="SM00752"/>
    </source>
</evidence>
<dbReference type="InterPro" id="IPR053935">
    <property type="entry name" value="VKGC_lumenal_dom"/>
</dbReference>
<evidence type="ECO:0000256" key="7">
    <source>
        <dbReference type="SAM" id="Phobius"/>
    </source>
</evidence>
<dbReference type="PANTHER" id="PTHR12639">
    <property type="entry name" value="VITAMIN K-DEPENDENT GAMMA-CARBOXYLASE"/>
    <property type="match status" value="1"/>
</dbReference>
<keyword evidence="5" id="KW-1015">Disulfide bond</keyword>
<gene>
    <name evidence="9" type="ORF">ACFPIB_09555</name>
</gene>
<dbReference type="InterPro" id="IPR011020">
    <property type="entry name" value="HTTM-like"/>
</dbReference>
<dbReference type="Pfam" id="PF05090">
    <property type="entry name" value="HTTM"/>
    <property type="match status" value="1"/>
</dbReference>
<evidence type="ECO:0000256" key="5">
    <source>
        <dbReference type="ARBA" id="ARBA00023157"/>
    </source>
</evidence>
<feature type="transmembrane region" description="Helical" evidence="7">
    <location>
        <begin position="231"/>
        <end position="254"/>
    </location>
</feature>
<dbReference type="InterPro" id="IPR053934">
    <property type="entry name" value="HTTM_dom"/>
</dbReference>
<keyword evidence="6" id="KW-0456">Lyase</keyword>
<keyword evidence="10" id="KW-1185">Reference proteome</keyword>
<organism evidence="9 10">
    <name type="scientific">Adhaeribacter terreus</name>
    <dbReference type="NCBI Taxonomy" id="529703"/>
    <lineage>
        <taxon>Bacteria</taxon>
        <taxon>Pseudomonadati</taxon>
        <taxon>Bacteroidota</taxon>
        <taxon>Cytophagia</taxon>
        <taxon>Cytophagales</taxon>
        <taxon>Hymenobacteraceae</taxon>
        <taxon>Adhaeribacter</taxon>
    </lineage>
</organism>
<dbReference type="Pfam" id="PF22777">
    <property type="entry name" value="VKGC_lumenal_dom"/>
    <property type="match status" value="1"/>
</dbReference>
<accession>A0ABW0ECS2</accession>
<dbReference type="RefSeq" id="WP_378017226.1">
    <property type="nucleotide sequence ID" value="NZ_JBHSKT010000005.1"/>
</dbReference>
<feature type="transmembrane region" description="Helical" evidence="7">
    <location>
        <begin position="206"/>
        <end position="224"/>
    </location>
</feature>
<dbReference type="SMART" id="SM00752">
    <property type="entry name" value="HTTM"/>
    <property type="match status" value="1"/>
</dbReference>
<protein>
    <submittedName>
        <fullName evidence="9">HTTM domain-containing protein</fullName>
    </submittedName>
</protein>
<comment type="subcellular location">
    <subcellularLocation>
        <location evidence="1">Endomembrane system</location>
        <topology evidence="1">Multi-pass membrane protein</topology>
    </subcellularLocation>
</comment>
<evidence type="ECO:0000313" key="9">
    <source>
        <dbReference type="EMBL" id="MFC5270855.1"/>
    </source>
</evidence>
<proteinExistence type="predicted"/>
<feature type="transmembrane region" description="Helical" evidence="7">
    <location>
        <begin position="109"/>
        <end position="128"/>
    </location>
</feature>
<name>A0ABW0ECS2_9BACT</name>
<keyword evidence="2 7" id="KW-0812">Transmembrane</keyword>
<feature type="transmembrane region" description="Helical" evidence="7">
    <location>
        <begin position="68"/>
        <end position="89"/>
    </location>
</feature>
<dbReference type="InterPro" id="IPR007782">
    <property type="entry name" value="VKG_COase"/>
</dbReference>